<dbReference type="FunFam" id="2.60.200.30:FF:000015">
    <property type="entry name" value="NAD(H) kinase 3"/>
    <property type="match status" value="1"/>
</dbReference>
<sequence>MIGAEFTRTLLISARVSYSASPLTGLLCSAIICVSQYVMWILWLLSAAMAPFSGLAIFWMIQFLYWVLIQILLVLRRLRSYLMNLMQGGAQGIFVQLLQETLSRLFYLLSVLIYYLFHGHWLKFMLTLLCGIVSSMDFYMISQIPFPLNLPYSQILDVTLDGSRRPLELSRISVKLNGIQLPTYALNDILVSHPCPASVSRFSFRKRNNTGENSRLINCRSSGLRVSTAAGSTAAMLSAGGFTMPLSSRELQYMIREPISPMDADKAMLHDVLKQEQHMHVVWYNQEGAVYVDGSHVVHSIQHGDSLEISSGAPTLKVVLPEHLLKMGPEW</sequence>
<keyword evidence="1" id="KW-0472">Membrane</keyword>
<evidence type="ECO:0000313" key="2">
    <source>
        <dbReference type="EnsemblPlants" id="Zm00001eb098430_P005"/>
    </source>
</evidence>
<feature type="transmembrane region" description="Helical" evidence="1">
    <location>
        <begin position="23"/>
        <end position="45"/>
    </location>
</feature>
<keyword evidence="1" id="KW-1133">Transmembrane helix</keyword>
<accession>A0A804MMW4</accession>
<evidence type="ECO:0000313" key="3">
    <source>
        <dbReference type="Proteomes" id="UP000007305"/>
    </source>
</evidence>
<reference evidence="2" key="3">
    <citation type="submission" date="2021-05" db="UniProtKB">
        <authorList>
            <consortium name="EnsemblPlants"/>
        </authorList>
    </citation>
    <scope>IDENTIFICATION</scope>
    <source>
        <strain evidence="2">cv. B73</strain>
    </source>
</reference>
<organism evidence="2 3">
    <name type="scientific">Zea mays</name>
    <name type="common">Maize</name>
    <dbReference type="NCBI Taxonomy" id="4577"/>
    <lineage>
        <taxon>Eukaryota</taxon>
        <taxon>Viridiplantae</taxon>
        <taxon>Streptophyta</taxon>
        <taxon>Embryophyta</taxon>
        <taxon>Tracheophyta</taxon>
        <taxon>Spermatophyta</taxon>
        <taxon>Magnoliopsida</taxon>
        <taxon>Liliopsida</taxon>
        <taxon>Poales</taxon>
        <taxon>Poaceae</taxon>
        <taxon>PACMAD clade</taxon>
        <taxon>Panicoideae</taxon>
        <taxon>Andropogonodae</taxon>
        <taxon>Andropogoneae</taxon>
        <taxon>Tripsacinae</taxon>
        <taxon>Zea</taxon>
    </lineage>
</organism>
<dbReference type="InParanoid" id="A0A804MMW4"/>
<dbReference type="FunCoup" id="A0A804MMW4">
    <property type="interactions" value="255"/>
</dbReference>
<dbReference type="AlphaFoldDB" id="A0A804MMW4"/>
<protein>
    <submittedName>
        <fullName evidence="2">Uncharacterized protein</fullName>
    </submittedName>
</protein>
<dbReference type="EnsemblPlants" id="Zm00001eb098430_T005">
    <property type="protein sequence ID" value="Zm00001eb098430_P005"/>
    <property type="gene ID" value="Zm00001eb098430"/>
</dbReference>
<dbReference type="GO" id="GO:0019674">
    <property type="term" value="P:NAD+ metabolic process"/>
    <property type="evidence" value="ECO:0007669"/>
    <property type="project" value="InterPro"/>
</dbReference>
<dbReference type="InterPro" id="IPR016064">
    <property type="entry name" value="NAD/diacylglycerol_kinase_sf"/>
</dbReference>
<gene>
    <name evidence="2" type="primary">LOC100193842</name>
</gene>
<keyword evidence="3" id="KW-1185">Reference proteome</keyword>
<dbReference type="Gramene" id="Zm00001eb098430_T005">
    <property type="protein sequence ID" value="Zm00001eb098430_P005"/>
    <property type="gene ID" value="Zm00001eb098430"/>
</dbReference>
<dbReference type="Gene3D" id="2.60.200.30">
    <property type="entry name" value="Probable inorganic polyphosphate/atp-NAD kinase, domain 2"/>
    <property type="match status" value="1"/>
</dbReference>
<dbReference type="InterPro" id="IPR017437">
    <property type="entry name" value="ATP-NAD_kinase_PpnK-typ_C"/>
</dbReference>
<dbReference type="PANTHER" id="PTHR20275:SF28">
    <property type="entry name" value="NADH KINASE"/>
    <property type="match status" value="1"/>
</dbReference>
<dbReference type="PANTHER" id="PTHR20275">
    <property type="entry name" value="NAD KINASE"/>
    <property type="match status" value="1"/>
</dbReference>
<dbReference type="GO" id="GO:0006741">
    <property type="term" value="P:NADP+ biosynthetic process"/>
    <property type="evidence" value="ECO:0000318"/>
    <property type="project" value="GO_Central"/>
</dbReference>
<evidence type="ECO:0000256" key="1">
    <source>
        <dbReference type="SAM" id="Phobius"/>
    </source>
</evidence>
<name>A0A804MMW4_MAIZE</name>
<dbReference type="Proteomes" id="UP000007305">
    <property type="component" value="Chromosome 2"/>
</dbReference>
<proteinExistence type="predicted"/>
<dbReference type="GO" id="GO:0003951">
    <property type="term" value="F:NAD+ kinase activity"/>
    <property type="evidence" value="ECO:0000318"/>
    <property type="project" value="GO_Central"/>
</dbReference>
<feature type="transmembrane region" description="Helical" evidence="1">
    <location>
        <begin position="52"/>
        <end position="73"/>
    </location>
</feature>
<dbReference type="SUPFAM" id="SSF111331">
    <property type="entry name" value="NAD kinase/diacylglycerol kinase-like"/>
    <property type="match status" value="1"/>
</dbReference>
<reference evidence="3" key="1">
    <citation type="submission" date="2015-12" db="EMBL/GenBank/DDBJ databases">
        <title>Update maize B73 reference genome by single molecule sequencing technologies.</title>
        <authorList>
            <consortium name="Maize Genome Sequencing Project"/>
            <person name="Ware D."/>
        </authorList>
    </citation>
    <scope>NUCLEOTIDE SEQUENCE [LARGE SCALE GENOMIC DNA]</scope>
    <source>
        <strain evidence="3">cv. B73</strain>
    </source>
</reference>
<dbReference type="OrthoDB" id="185618at2759"/>
<reference evidence="2" key="2">
    <citation type="submission" date="2019-07" db="EMBL/GenBank/DDBJ databases">
        <authorList>
            <person name="Seetharam A."/>
            <person name="Woodhouse M."/>
            <person name="Cannon E."/>
        </authorList>
    </citation>
    <scope>NUCLEOTIDE SEQUENCE [LARGE SCALE GENOMIC DNA]</scope>
    <source>
        <strain evidence="2">cv. B73</strain>
    </source>
</reference>
<feature type="transmembrane region" description="Helical" evidence="1">
    <location>
        <begin position="93"/>
        <end position="117"/>
    </location>
</feature>
<keyword evidence="1" id="KW-0812">Transmembrane</keyword>